<proteinExistence type="predicted"/>
<dbReference type="PROSITE" id="PS50042">
    <property type="entry name" value="CNMP_BINDING_3"/>
    <property type="match status" value="1"/>
</dbReference>
<evidence type="ECO:0000256" key="3">
    <source>
        <dbReference type="ARBA" id="ARBA00048132"/>
    </source>
</evidence>
<dbReference type="Pfam" id="PF00027">
    <property type="entry name" value="cNMP_binding"/>
    <property type="match status" value="1"/>
</dbReference>
<dbReference type="Proteomes" id="UP000193285">
    <property type="component" value="Unassembled WGS sequence"/>
</dbReference>
<dbReference type="PANTHER" id="PTHR48105">
    <property type="entry name" value="THIOREDOXIN REDUCTASE 1-RELATED-RELATED"/>
    <property type="match status" value="1"/>
</dbReference>
<comment type="caution">
    <text evidence="5">The sequence shown here is derived from an EMBL/GenBank/DDBJ whole genome shotgun (WGS) entry which is preliminary data.</text>
</comment>
<comment type="catalytic activity">
    <reaction evidence="3">
        <text>[thioredoxin]-dithiol + NADP(+) = [thioredoxin]-disulfide + NADPH + H(+)</text>
        <dbReference type="Rhea" id="RHEA:20345"/>
        <dbReference type="Rhea" id="RHEA-COMP:10698"/>
        <dbReference type="Rhea" id="RHEA-COMP:10700"/>
        <dbReference type="ChEBI" id="CHEBI:15378"/>
        <dbReference type="ChEBI" id="CHEBI:29950"/>
        <dbReference type="ChEBI" id="CHEBI:50058"/>
        <dbReference type="ChEBI" id="CHEBI:57783"/>
        <dbReference type="ChEBI" id="CHEBI:58349"/>
        <dbReference type="EC" id="1.8.1.9"/>
    </reaction>
</comment>
<dbReference type="Pfam" id="PF07992">
    <property type="entry name" value="Pyr_redox_2"/>
    <property type="match status" value="1"/>
</dbReference>
<dbReference type="CDD" id="cd00038">
    <property type="entry name" value="CAP_ED"/>
    <property type="match status" value="1"/>
</dbReference>
<dbReference type="InterPro" id="IPR018490">
    <property type="entry name" value="cNMP-bd_dom_sf"/>
</dbReference>
<dbReference type="Gene3D" id="2.60.120.10">
    <property type="entry name" value="Jelly Rolls"/>
    <property type="match status" value="1"/>
</dbReference>
<dbReference type="InterPro" id="IPR023753">
    <property type="entry name" value="FAD/NAD-binding_dom"/>
</dbReference>
<dbReference type="PRINTS" id="PR00368">
    <property type="entry name" value="FADPNR"/>
</dbReference>
<organism evidence="5 6">
    <name type="scientific">Mycobacterium paraense</name>
    <dbReference type="NCBI Taxonomy" id="767916"/>
    <lineage>
        <taxon>Bacteria</taxon>
        <taxon>Bacillati</taxon>
        <taxon>Actinomycetota</taxon>
        <taxon>Actinomycetes</taxon>
        <taxon>Mycobacteriales</taxon>
        <taxon>Mycobacteriaceae</taxon>
        <taxon>Mycobacterium</taxon>
        <taxon>Mycobacterium simiae complex</taxon>
    </lineage>
</organism>
<dbReference type="OrthoDB" id="109585at2"/>
<accession>A0A1X2A6F9</accession>
<dbReference type="RefSeq" id="WP_085245835.1">
    <property type="nucleotide sequence ID" value="NZ_LQPN01000063.1"/>
</dbReference>
<dbReference type="InterPro" id="IPR014710">
    <property type="entry name" value="RmlC-like_jellyroll"/>
</dbReference>
<dbReference type="GO" id="GO:0004791">
    <property type="term" value="F:thioredoxin-disulfide reductase (NADPH) activity"/>
    <property type="evidence" value="ECO:0007669"/>
    <property type="project" value="UniProtKB-EC"/>
</dbReference>
<dbReference type="SUPFAM" id="SSF51206">
    <property type="entry name" value="cAMP-binding domain-like"/>
    <property type="match status" value="1"/>
</dbReference>
<evidence type="ECO:0000259" key="4">
    <source>
        <dbReference type="PROSITE" id="PS50042"/>
    </source>
</evidence>
<dbReference type="Gene3D" id="3.50.50.60">
    <property type="entry name" value="FAD/NAD(P)-binding domain"/>
    <property type="match status" value="2"/>
</dbReference>
<dbReference type="InterPro" id="IPR000595">
    <property type="entry name" value="cNMP-bd_dom"/>
</dbReference>
<protein>
    <submittedName>
        <fullName evidence="5">Cyclic nucleotide-binding protein</fullName>
    </submittedName>
</protein>
<dbReference type="SUPFAM" id="SSF51905">
    <property type="entry name" value="FAD/NAD(P)-binding domain"/>
    <property type="match status" value="1"/>
</dbReference>
<dbReference type="EMBL" id="LQPN01000063">
    <property type="protein sequence ID" value="ORW41723.1"/>
    <property type="molecule type" value="Genomic_DNA"/>
</dbReference>
<gene>
    <name evidence="5" type="ORF">AWB90_20800</name>
</gene>
<name>A0A1X2A6F9_9MYCO</name>
<evidence type="ECO:0000256" key="1">
    <source>
        <dbReference type="ARBA" id="ARBA00022630"/>
    </source>
</evidence>
<evidence type="ECO:0000256" key="2">
    <source>
        <dbReference type="ARBA" id="ARBA00023002"/>
    </source>
</evidence>
<evidence type="ECO:0000313" key="6">
    <source>
        <dbReference type="Proteomes" id="UP000193285"/>
    </source>
</evidence>
<sequence length="565" mass="60280">MSDATSVESSVPAAQEWEETPDLFGAYPRLTEDQIAKLLPGGSRRRVGVDEVLVREGMRSDELFVVLSGKVAIVTEDDSGQRQVLRVHGAGRFLGELGDLEGQPAFYTAIVVVEGEVLAVPTNRVRALVDHDQVLSDLILRAYLVRRSLLIGQSVGFRIIGSCFSPDTARLREFAARNRLPHRWLDLERDPNAERLLHRFGIPPEDTPVVIWGTRVLRNPSNVELARVVGLTVPDVITDERDVIVVGAGPAGLGAAVYGASDGLRTSAIERIAVGGQAGTSSRIENYLGFPAGISGSDLAERAFLQADKFGARISVSAEATRLESNGGQLQITFADETVAVGRSAVLATGARYRRLAVPGIDAFHGNGVYYAATYQEALLCGDGPVVIVGAGNSAGQATVFLSTQVSRVYLLVRGDDLGKSMSRYLVDQIVQQPRVTVRLNTEVREVHGDNVLDCVVAENNQTGQRESIKARALFVFIGADPNTGWLAGTVALDGHGFIETGQAAANHVAGADGLTTVRRPVFLETSVPGVFAAGDVRSGSVKRVASAVGEGAMAIRQIHENFGI</sequence>
<dbReference type="InterPro" id="IPR036188">
    <property type="entry name" value="FAD/NAD-bd_sf"/>
</dbReference>
<dbReference type="AlphaFoldDB" id="A0A1X2A6F9"/>
<keyword evidence="1" id="KW-0285">Flavoprotein</keyword>
<dbReference type="PRINTS" id="PR00469">
    <property type="entry name" value="PNDRDTASEII"/>
</dbReference>
<evidence type="ECO:0000313" key="5">
    <source>
        <dbReference type="EMBL" id="ORW41723.1"/>
    </source>
</evidence>
<dbReference type="STRING" id="767916.AWB91_02565"/>
<feature type="domain" description="Cyclic nucleotide-binding" evidence="4">
    <location>
        <begin position="26"/>
        <end position="129"/>
    </location>
</feature>
<dbReference type="SMART" id="SM00100">
    <property type="entry name" value="cNMP"/>
    <property type="match status" value="1"/>
</dbReference>
<keyword evidence="2" id="KW-0560">Oxidoreductase</keyword>
<dbReference type="InterPro" id="IPR050097">
    <property type="entry name" value="Ferredoxin-NADP_redctase_2"/>
</dbReference>
<reference evidence="5 6" key="1">
    <citation type="journal article" date="2015" name="Emerg. Microbes Infect.">
        <title>Characterization of 17 strains belonging to the Mycobacterium simiae complex and description of Mycobacterium paraense sp. nov.</title>
        <authorList>
            <person name="Fusco da Costa A.R."/>
            <person name="Fedrizzi T."/>
            <person name="Lopes M.L."/>
            <person name="Pecorari M."/>
            <person name="Oliveira da Costa W.L."/>
            <person name="Giacobazzi E."/>
            <person name="da Costa Bahia J.R."/>
            <person name="De Sanctis V."/>
            <person name="Batista Lima K.V."/>
            <person name="Bertorelli R."/>
            <person name="Grottola A."/>
            <person name="Fabio A."/>
            <person name="Mariottini A."/>
            <person name="Ferretti P."/>
            <person name="Di Leva F."/>
            <person name="Fregni Serpini G."/>
            <person name="Tagliazucchi S."/>
            <person name="Rumpianesi F."/>
            <person name="Jousson O."/>
            <person name="Segata N."/>
            <person name="Tortoli E."/>
        </authorList>
    </citation>
    <scope>NUCLEOTIDE SEQUENCE [LARGE SCALE GENOMIC DNA]</scope>
    <source>
        <strain evidence="5 6">IEC33</strain>
    </source>
</reference>